<evidence type="ECO:0000313" key="2">
    <source>
        <dbReference type="Proteomes" id="UP000007266"/>
    </source>
</evidence>
<dbReference type="InterPro" id="IPR036397">
    <property type="entry name" value="RNaseH_sf"/>
</dbReference>
<dbReference type="GO" id="GO:0003676">
    <property type="term" value="F:nucleic acid binding"/>
    <property type="evidence" value="ECO:0007669"/>
    <property type="project" value="InterPro"/>
</dbReference>
<dbReference type="InParanoid" id="D7EM23"/>
<dbReference type="Gene3D" id="3.30.420.10">
    <property type="entry name" value="Ribonuclease H-like superfamily/Ribonuclease H"/>
    <property type="match status" value="1"/>
</dbReference>
<dbReference type="AlphaFoldDB" id="D7EM23"/>
<reference evidence="1 2" key="1">
    <citation type="journal article" date="2008" name="Nature">
        <title>The genome of the model beetle and pest Tribolium castaneum.</title>
        <authorList>
            <consortium name="Tribolium Genome Sequencing Consortium"/>
            <person name="Richards S."/>
            <person name="Gibbs R.A."/>
            <person name="Weinstock G.M."/>
            <person name="Brown S.J."/>
            <person name="Denell R."/>
            <person name="Beeman R.W."/>
            <person name="Gibbs R."/>
            <person name="Beeman R.W."/>
            <person name="Brown S.J."/>
            <person name="Bucher G."/>
            <person name="Friedrich M."/>
            <person name="Grimmelikhuijzen C.J."/>
            <person name="Klingler M."/>
            <person name="Lorenzen M."/>
            <person name="Richards S."/>
            <person name="Roth S."/>
            <person name="Schroder R."/>
            <person name="Tautz D."/>
            <person name="Zdobnov E.M."/>
            <person name="Muzny D."/>
            <person name="Gibbs R.A."/>
            <person name="Weinstock G.M."/>
            <person name="Attaway T."/>
            <person name="Bell S."/>
            <person name="Buhay C.J."/>
            <person name="Chandrabose M.N."/>
            <person name="Chavez D."/>
            <person name="Clerk-Blankenburg K.P."/>
            <person name="Cree A."/>
            <person name="Dao M."/>
            <person name="Davis C."/>
            <person name="Chacko J."/>
            <person name="Dinh H."/>
            <person name="Dugan-Rocha S."/>
            <person name="Fowler G."/>
            <person name="Garner T.T."/>
            <person name="Garnes J."/>
            <person name="Gnirke A."/>
            <person name="Hawes A."/>
            <person name="Hernandez J."/>
            <person name="Hines S."/>
            <person name="Holder M."/>
            <person name="Hume J."/>
            <person name="Jhangiani S.N."/>
            <person name="Joshi V."/>
            <person name="Khan Z.M."/>
            <person name="Jackson L."/>
            <person name="Kovar C."/>
            <person name="Kowis A."/>
            <person name="Lee S."/>
            <person name="Lewis L.R."/>
            <person name="Margolis J."/>
            <person name="Morgan M."/>
            <person name="Nazareth L.V."/>
            <person name="Nguyen N."/>
            <person name="Okwuonu G."/>
            <person name="Parker D."/>
            <person name="Richards S."/>
            <person name="Ruiz S.J."/>
            <person name="Santibanez J."/>
            <person name="Savard J."/>
            <person name="Scherer S.E."/>
            <person name="Schneider B."/>
            <person name="Sodergren E."/>
            <person name="Tautz D."/>
            <person name="Vattahil S."/>
            <person name="Villasana D."/>
            <person name="White C.S."/>
            <person name="Wright R."/>
            <person name="Park Y."/>
            <person name="Beeman R.W."/>
            <person name="Lord J."/>
            <person name="Oppert B."/>
            <person name="Lorenzen M."/>
            <person name="Brown S."/>
            <person name="Wang L."/>
            <person name="Savard J."/>
            <person name="Tautz D."/>
            <person name="Richards S."/>
            <person name="Weinstock G."/>
            <person name="Gibbs R.A."/>
            <person name="Liu Y."/>
            <person name="Worley K."/>
            <person name="Weinstock G."/>
            <person name="Elsik C.G."/>
            <person name="Reese J.T."/>
            <person name="Elhaik E."/>
            <person name="Landan G."/>
            <person name="Graur D."/>
            <person name="Arensburger P."/>
            <person name="Atkinson P."/>
            <person name="Beeman R.W."/>
            <person name="Beidler J."/>
            <person name="Brown S.J."/>
            <person name="Demuth J.P."/>
            <person name="Drury D.W."/>
            <person name="Du Y.Z."/>
            <person name="Fujiwara H."/>
            <person name="Lorenzen M."/>
            <person name="Maselli V."/>
            <person name="Osanai M."/>
            <person name="Park Y."/>
            <person name="Robertson H.M."/>
            <person name="Tu Z."/>
            <person name="Wang J.J."/>
            <person name="Wang S."/>
            <person name="Richards S."/>
            <person name="Song H."/>
            <person name="Zhang L."/>
            <person name="Sodergren E."/>
            <person name="Werner D."/>
            <person name="Stanke M."/>
            <person name="Morgenstern B."/>
            <person name="Solovyev V."/>
            <person name="Kosarev P."/>
            <person name="Brown G."/>
            <person name="Chen H.C."/>
            <person name="Ermolaeva O."/>
            <person name="Hlavina W."/>
            <person name="Kapustin Y."/>
            <person name="Kiryutin B."/>
            <person name="Kitts P."/>
            <person name="Maglott D."/>
            <person name="Pruitt K."/>
            <person name="Sapojnikov V."/>
            <person name="Souvorov A."/>
            <person name="Mackey A.J."/>
            <person name="Waterhouse R.M."/>
            <person name="Wyder S."/>
            <person name="Zdobnov E.M."/>
            <person name="Zdobnov E.M."/>
            <person name="Wyder S."/>
            <person name="Kriventseva E.V."/>
            <person name="Kadowaki T."/>
            <person name="Bork P."/>
            <person name="Aranda M."/>
            <person name="Bao R."/>
            <person name="Beermann A."/>
            <person name="Berns N."/>
            <person name="Bolognesi R."/>
            <person name="Bonneton F."/>
            <person name="Bopp D."/>
            <person name="Brown S.J."/>
            <person name="Bucher G."/>
            <person name="Butts T."/>
            <person name="Chaumot A."/>
            <person name="Denell R.E."/>
            <person name="Ferrier D.E."/>
            <person name="Friedrich M."/>
            <person name="Gordon C.M."/>
            <person name="Jindra M."/>
            <person name="Klingler M."/>
            <person name="Lan Q."/>
            <person name="Lattorff H.M."/>
            <person name="Laudet V."/>
            <person name="von Levetsow C."/>
            <person name="Liu Z."/>
            <person name="Lutz R."/>
            <person name="Lynch J.A."/>
            <person name="da Fonseca R.N."/>
            <person name="Posnien N."/>
            <person name="Reuter R."/>
            <person name="Roth S."/>
            <person name="Savard J."/>
            <person name="Schinko J.B."/>
            <person name="Schmitt C."/>
            <person name="Schoppmeier M."/>
            <person name="Schroder R."/>
            <person name="Shippy T.D."/>
            <person name="Simonnet F."/>
            <person name="Marques-Souza H."/>
            <person name="Tautz D."/>
            <person name="Tomoyasu Y."/>
            <person name="Trauner J."/>
            <person name="Van der Zee M."/>
            <person name="Vervoort M."/>
            <person name="Wittkopp N."/>
            <person name="Wimmer E.A."/>
            <person name="Yang X."/>
            <person name="Jones A.K."/>
            <person name="Sattelle D.B."/>
            <person name="Ebert P.R."/>
            <person name="Nelson D."/>
            <person name="Scott J.G."/>
            <person name="Beeman R.W."/>
            <person name="Muthukrishnan S."/>
            <person name="Kramer K.J."/>
            <person name="Arakane Y."/>
            <person name="Beeman R.W."/>
            <person name="Zhu Q."/>
            <person name="Hogenkamp D."/>
            <person name="Dixit R."/>
            <person name="Oppert B."/>
            <person name="Jiang H."/>
            <person name="Zou Z."/>
            <person name="Marshall J."/>
            <person name="Elpidina E."/>
            <person name="Vinokurov K."/>
            <person name="Oppert C."/>
            <person name="Zou Z."/>
            <person name="Evans J."/>
            <person name="Lu Z."/>
            <person name="Zhao P."/>
            <person name="Sumathipala N."/>
            <person name="Altincicek B."/>
            <person name="Vilcinskas A."/>
            <person name="Williams M."/>
            <person name="Hultmark D."/>
            <person name="Hetru C."/>
            <person name="Jiang H."/>
            <person name="Grimmelikhuijzen C.J."/>
            <person name="Hauser F."/>
            <person name="Cazzamali G."/>
            <person name="Williamson M."/>
            <person name="Park Y."/>
            <person name="Li B."/>
            <person name="Tanaka Y."/>
            <person name="Predel R."/>
            <person name="Neupert S."/>
            <person name="Schachtner J."/>
            <person name="Verleyen P."/>
            <person name="Raible F."/>
            <person name="Bork P."/>
            <person name="Friedrich M."/>
            <person name="Walden K.K."/>
            <person name="Robertson H.M."/>
            <person name="Angeli S."/>
            <person name="Foret S."/>
            <person name="Bucher G."/>
            <person name="Schuetz S."/>
            <person name="Maleszka R."/>
            <person name="Wimmer E.A."/>
            <person name="Beeman R.W."/>
            <person name="Lorenzen M."/>
            <person name="Tomoyasu Y."/>
            <person name="Miller S.C."/>
            <person name="Grossmann D."/>
            <person name="Bucher G."/>
        </authorList>
    </citation>
    <scope>NUCLEOTIDE SEQUENCE [LARGE SCALE GENOMIC DNA]</scope>
    <source>
        <strain evidence="1 2">Georgia GA2</strain>
    </source>
</reference>
<reference evidence="1 2" key="2">
    <citation type="journal article" date="2010" name="Nucleic Acids Res.">
        <title>BeetleBase in 2010: revisions to provide comprehensive genomic information for Tribolium castaneum.</title>
        <authorList>
            <person name="Kim H.S."/>
            <person name="Murphy T."/>
            <person name="Xia J."/>
            <person name="Caragea D."/>
            <person name="Park Y."/>
            <person name="Beeman R.W."/>
            <person name="Lorenzen M.D."/>
            <person name="Butcher S."/>
            <person name="Manak J.R."/>
            <person name="Brown S.J."/>
        </authorList>
    </citation>
    <scope>NUCLEOTIDE SEQUENCE [LARGE SCALE GENOMIC DNA]</scope>
    <source>
        <strain evidence="1 2">Georgia GA2</strain>
    </source>
</reference>
<dbReference type="PANTHER" id="PTHR33939">
    <property type="entry name" value="PROTEIN CBG22215"/>
    <property type="match status" value="1"/>
</dbReference>
<sequence length="206" mass="24148">MKTNALFAIAFNLPNEPRSSKPIIESVTESKKYGDFDFKKDLQRKIWDFQKAKINFTVSDLMEYARTDLEYTGGKTTLLKILKSMGYKYKFVNNRKTLCEQTYLLPQKIKFLRKYLQYLNRPDVTFIYLDGTWIYQNGTSVRQRTNDKDKLPVKKQPGKRFTILHAGSKFGFLDGCDLLLDSNNTDIDYHKTMNGDIFKNWTTRDG</sequence>
<name>D7EM23_TRICA</name>
<organism evidence="1 2">
    <name type="scientific">Tribolium castaneum</name>
    <name type="common">Red flour beetle</name>
    <dbReference type="NCBI Taxonomy" id="7070"/>
    <lineage>
        <taxon>Eukaryota</taxon>
        <taxon>Metazoa</taxon>
        <taxon>Ecdysozoa</taxon>
        <taxon>Arthropoda</taxon>
        <taxon>Hexapoda</taxon>
        <taxon>Insecta</taxon>
        <taxon>Pterygota</taxon>
        <taxon>Neoptera</taxon>
        <taxon>Endopterygota</taxon>
        <taxon>Coleoptera</taxon>
        <taxon>Polyphaga</taxon>
        <taxon>Cucujiformia</taxon>
        <taxon>Tenebrionidae</taxon>
        <taxon>Tenebrionidae incertae sedis</taxon>
        <taxon>Tribolium</taxon>
    </lineage>
</organism>
<dbReference type="EMBL" id="KQ972563">
    <property type="protein sequence ID" value="EFA12515.1"/>
    <property type="molecule type" value="Genomic_DNA"/>
</dbReference>
<keyword evidence="2" id="KW-1185">Reference proteome</keyword>
<dbReference type="Proteomes" id="UP000007266">
    <property type="component" value="Unassembled WGS sequence"/>
</dbReference>
<dbReference type="HOGENOM" id="CLU_1333491_0_0_1"/>
<dbReference type="PhylomeDB" id="D7EM23"/>
<accession>D7EM23</accession>
<gene>
    <name evidence="1" type="primary">GLEAN_06864</name>
    <name evidence="1" type="ORF">TcasGA2_TC006864</name>
</gene>
<protein>
    <submittedName>
        <fullName evidence="1">Uncharacterized protein</fullName>
    </submittedName>
</protein>
<dbReference type="PANTHER" id="PTHR33939:SF1">
    <property type="entry name" value="DUF4371 DOMAIN-CONTAINING PROTEIN"/>
    <property type="match status" value="1"/>
</dbReference>
<evidence type="ECO:0000313" key="1">
    <source>
        <dbReference type="EMBL" id="EFA12515.1"/>
    </source>
</evidence>
<proteinExistence type="predicted"/>